<keyword evidence="1" id="KW-1133">Transmembrane helix</keyword>
<accession>A0ABU4W3Q4</accession>
<sequence length="54" mass="5726">MSLETTGSREVIGVRMGRQSLVTTIIGVTGLWPAVLADTGATVLVTMNALRPFH</sequence>
<dbReference type="RefSeq" id="WP_320188568.1">
    <property type="nucleotide sequence ID" value="NZ_CP192769.1"/>
</dbReference>
<organism evidence="2 3">
    <name type="scientific">Agrobacterium rosae</name>
    <dbReference type="NCBI Taxonomy" id="1972867"/>
    <lineage>
        <taxon>Bacteria</taxon>
        <taxon>Pseudomonadati</taxon>
        <taxon>Pseudomonadota</taxon>
        <taxon>Alphaproteobacteria</taxon>
        <taxon>Hyphomicrobiales</taxon>
        <taxon>Rhizobiaceae</taxon>
        <taxon>Rhizobium/Agrobacterium group</taxon>
        <taxon>Agrobacterium</taxon>
    </lineage>
</organism>
<dbReference type="Proteomes" id="UP001277561">
    <property type="component" value="Unassembled WGS sequence"/>
</dbReference>
<comment type="caution">
    <text evidence="2">The sequence shown here is derived from an EMBL/GenBank/DDBJ whole genome shotgun (WGS) entry which is preliminary data.</text>
</comment>
<proteinExistence type="predicted"/>
<keyword evidence="3" id="KW-1185">Reference proteome</keyword>
<reference evidence="2" key="1">
    <citation type="journal article" date="2023" name="Phytobiomes J">
        <title>Deciphering the key players within the bacterial microbiota associated with aerial crown gall tumors on rhododendron: Insights into the gallobiome.</title>
        <authorList>
            <person name="Kuzmanovic N."/>
            <person name="Nesme J."/>
            <person name="Wolf J."/>
            <person name="Neumann-Schaal M."/>
            <person name="Petersen J."/>
            <person name="Fernandez-Gnecco G."/>
            <person name="Sproeer C."/>
            <person name="Bunk B."/>
            <person name="Overmann J."/>
            <person name="Sorensen S.J."/>
            <person name="Idczak E."/>
            <person name="Smalla K."/>
        </authorList>
    </citation>
    <scope>NUCLEOTIDE SEQUENCE [LARGE SCALE GENOMIC DNA]</scope>
    <source>
        <strain evidence="2">Rho-14.1</strain>
    </source>
</reference>
<feature type="transmembrane region" description="Helical" evidence="1">
    <location>
        <begin position="21"/>
        <end position="45"/>
    </location>
</feature>
<evidence type="ECO:0000313" key="2">
    <source>
        <dbReference type="EMBL" id="MDX8332126.1"/>
    </source>
</evidence>
<evidence type="ECO:0000256" key="1">
    <source>
        <dbReference type="SAM" id="Phobius"/>
    </source>
</evidence>
<protein>
    <submittedName>
        <fullName evidence="2">Uncharacterized protein</fullName>
    </submittedName>
</protein>
<dbReference type="EMBL" id="JAVRAD010000014">
    <property type="protein sequence ID" value="MDX8332126.1"/>
    <property type="molecule type" value="Genomic_DNA"/>
</dbReference>
<evidence type="ECO:0000313" key="3">
    <source>
        <dbReference type="Proteomes" id="UP001277561"/>
    </source>
</evidence>
<keyword evidence="1" id="KW-0812">Transmembrane</keyword>
<name>A0ABU4W3Q4_9HYPH</name>
<keyword evidence="1" id="KW-0472">Membrane</keyword>
<gene>
    <name evidence="2" type="ORF">RMS29_23210</name>
</gene>